<comment type="similarity">
    <text evidence="1">In the C-terminal section; belongs to the class-I pyridoxal-phosphate-dependent aminotransferase family.</text>
</comment>
<feature type="domain" description="HTH gntR-type" evidence="6">
    <location>
        <begin position="22"/>
        <end position="90"/>
    </location>
</feature>
<dbReference type="Gene3D" id="1.10.10.10">
    <property type="entry name" value="Winged helix-like DNA-binding domain superfamily/Winged helix DNA-binding domain"/>
    <property type="match status" value="1"/>
</dbReference>
<dbReference type="InterPro" id="IPR004839">
    <property type="entry name" value="Aminotransferase_I/II_large"/>
</dbReference>
<dbReference type="STRING" id="670307.HYPDE_24803"/>
<dbReference type="PANTHER" id="PTHR46577:SF1">
    <property type="entry name" value="HTH-TYPE TRANSCRIPTIONAL REGULATORY PROTEIN GABR"/>
    <property type="match status" value="1"/>
</dbReference>
<evidence type="ECO:0000313" key="8">
    <source>
        <dbReference type="Proteomes" id="UP000005952"/>
    </source>
</evidence>
<dbReference type="InterPro" id="IPR036390">
    <property type="entry name" value="WH_DNA-bd_sf"/>
</dbReference>
<keyword evidence="2" id="KW-0663">Pyridoxal phosphate</keyword>
<evidence type="ECO:0000256" key="3">
    <source>
        <dbReference type="ARBA" id="ARBA00023015"/>
    </source>
</evidence>
<evidence type="ECO:0000259" key="6">
    <source>
        <dbReference type="PROSITE" id="PS50949"/>
    </source>
</evidence>
<dbReference type="PANTHER" id="PTHR46577">
    <property type="entry name" value="HTH-TYPE TRANSCRIPTIONAL REGULATORY PROTEIN GABR"/>
    <property type="match status" value="1"/>
</dbReference>
<evidence type="ECO:0000256" key="4">
    <source>
        <dbReference type="ARBA" id="ARBA00023125"/>
    </source>
</evidence>
<dbReference type="Proteomes" id="UP000005952">
    <property type="component" value="Chromosome"/>
</dbReference>
<dbReference type="CDD" id="cd00609">
    <property type="entry name" value="AAT_like"/>
    <property type="match status" value="1"/>
</dbReference>
<dbReference type="Pfam" id="PF00155">
    <property type="entry name" value="Aminotran_1_2"/>
    <property type="match status" value="1"/>
</dbReference>
<dbReference type="Gene3D" id="3.40.640.10">
    <property type="entry name" value="Type I PLP-dependent aspartate aminotransferase-like (Major domain)"/>
    <property type="match status" value="1"/>
</dbReference>
<keyword evidence="4" id="KW-0238">DNA-binding</keyword>
<keyword evidence="3" id="KW-0805">Transcription regulation</keyword>
<dbReference type="SMART" id="SM00345">
    <property type="entry name" value="HTH_GNTR"/>
    <property type="match status" value="1"/>
</dbReference>
<dbReference type="PROSITE" id="PS50949">
    <property type="entry name" value="HTH_GNTR"/>
    <property type="match status" value="1"/>
</dbReference>
<dbReference type="InterPro" id="IPR015422">
    <property type="entry name" value="PyrdxlP-dep_Trfase_small"/>
</dbReference>
<evidence type="ECO:0000313" key="7">
    <source>
        <dbReference type="EMBL" id="AGK56645.1"/>
    </source>
</evidence>
<accession>N0B9A4</accession>
<dbReference type="GO" id="GO:0003677">
    <property type="term" value="F:DNA binding"/>
    <property type="evidence" value="ECO:0007669"/>
    <property type="project" value="UniProtKB-KW"/>
</dbReference>
<dbReference type="SUPFAM" id="SSF53383">
    <property type="entry name" value="PLP-dependent transferases"/>
    <property type="match status" value="1"/>
</dbReference>
<dbReference type="RefSeq" id="WP_015596682.1">
    <property type="nucleotide sequence ID" value="NC_021172.1"/>
</dbReference>
<dbReference type="HOGENOM" id="CLU_017584_0_0_5"/>
<dbReference type="CDD" id="cd07377">
    <property type="entry name" value="WHTH_GntR"/>
    <property type="match status" value="1"/>
</dbReference>
<dbReference type="OrthoDB" id="284307at2"/>
<dbReference type="InterPro" id="IPR036388">
    <property type="entry name" value="WH-like_DNA-bd_sf"/>
</dbReference>
<dbReference type="GO" id="GO:0003700">
    <property type="term" value="F:DNA-binding transcription factor activity"/>
    <property type="evidence" value="ECO:0007669"/>
    <property type="project" value="InterPro"/>
</dbReference>
<dbReference type="eggNOG" id="COG1167">
    <property type="taxonomic scope" value="Bacteria"/>
</dbReference>
<keyword evidence="5" id="KW-0804">Transcription</keyword>
<name>N0B9A4_9HYPH</name>
<dbReference type="EMBL" id="CP005587">
    <property type="protein sequence ID" value="AGK56645.1"/>
    <property type="molecule type" value="Genomic_DNA"/>
</dbReference>
<dbReference type="InterPro" id="IPR015424">
    <property type="entry name" value="PyrdxlP-dep_Trfase"/>
</dbReference>
<organism evidence="7 8">
    <name type="scientific">Hyphomicrobium denitrificans 1NES1</name>
    <dbReference type="NCBI Taxonomy" id="670307"/>
    <lineage>
        <taxon>Bacteria</taxon>
        <taxon>Pseudomonadati</taxon>
        <taxon>Pseudomonadota</taxon>
        <taxon>Alphaproteobacteria</taxon>
        <taxon>Hyphomicrobiales</taxon>
        <taxon>Hyphomicrobiaceae</taxon>
        <taxon>Hyphomicrobium</taxon>
    </lineage>
</organism>
<dbReference type="InterPro" id="IPR015421">
    <property type="entry name" value="PyrdxlP-dep_Trfase_major"/>
</dbReference>
<dbReference type="AlphaFoldDB" id="N0B9A4"/>
<evidence type="ECO:0000256" key="1">
    <source>
        <dbReference type="ARBA" id="ARBA00005384"/>
    </source>
</evidence>
<dbReference type="KEGG" id="hdt:HYPDE_24803"/>
<evidence type="ECO:0000256" key="5">
    <source>
        <dbReference type="ARBA" id="ARBA00023163"/>
    </source>
</evidence>
<proteinExistence type="inferred from homology"/>
<dbReference type="InterPro" id="IPR000524">
    <property type="entry name" value="Tscrpt_reg_HTH_GntR"/>
</dbReference>
<dbReference type="SUPFAM" id="SSF46785">
    <property type="entry name" value="Winged helix' DNA-binding domain"/>
    <property type="match status" value="1"/>
</dbReference>
<sequence length="470" mass="50605">MDQKSIAPERFSWRPRLAEGGQLKSLSLVEALEADIRAGRVAPGARLPPQRAIAEALGVDLTTVTRAFNEARRRGLVDAKAGRGTFVRRLVEGGGAELHAAPAVDLSLNIPPQPAAARLQHLIPETIADLLSTEQGMLHLRYQESSGSIPDRAAGSIWLRDRIADVKPSSVLLASGAQSALFAVCDCLVRPGETIAAGFVTYPGVTAIAQQRGYVLDPVVMDEDGIIPDSFEDRCRHAAPKALYLIPAIDNPTTATLPEARRRKIVAIARRHSVAIIEDDPYSSLLKDAPVSFAKLAPELTWHIATLSKCATPALRIAYVAAPSDAQALRLAGVLRAMNLMAPPLNAALASRWITTGRLDEIRNAIRDEAAARQKIARSLLGRFEYAADPHGHHLWLRMPPHWRATDLADHAERAGFAVVPSSAFAISDAHPEAVRISLGVAADRESLLKALKLLSELLAQPVLPSKAIV</sequence>
<reference evidence="7 8" key="1">
    <citation type="journal article" date="2013" name="Genome Announc.">
        <title>Genome sequences for three denitrifying bacterial strains isolated from a uranium- and nitrate-contaminated subsurface environment.</title>
        <authorList>
            <person name="Venkatramanan R."/>
            <person name="Prakash O."/>
            <person name="Woyke T."/>
            <person name="Chain P."/>
            <person name="Goodwin L.A."/>
            <person name="Watson D."/>
            <person name="Brooks S."/>
            <person name="Kostka J.E."/>
            <person name="Green S.J."/>
        </authorList>
    </citation>
    <scope>NUCLEOTIDE SEQUENCE [LARGE SCALE GENOMIC DNA]</scope>
    <source>
        <strain evidence="7 8">1NES1</strain>
    </source>
</reference>
<gene>
    <name evidence="7" type="ORF">HYPDE_24803</name>
</gene>
<keyword evidence="8" id="KW-1185">Reference proteome</keyword>
<dbReference type="Gene3D" id="3.90.1150.10">
    <property type="entry name" value="Aspartate Aminotransferase, domain 1"/>
    <property type="match status" value="1"/>
</dbReference>
<protein>
    <submittedName>
        <fullName evidence="7">GntR family transcriptional regulator</fullName>
    </submittedName>
</protein>
<dbReference type="GO" id="GO:0030170">
    <property type="term" value="F:pyridoxal phosphate binding"/>
    <property type="evidence" value="ECO:0007669"/>
    <property type="project" value="InterPro"/>
</dbReference>
<dbReference type="Pfam" id="PF00392">
    <property type="entry name" value="GntR"/>
    <property type="match status" value="1"/>
</dbReference>
<evidence type="ECO:0000256" key="2">
    <source>
        <dbReference type="ARBA" id="ARBA00022898"/>
    </source>
</evidence>
<dbReference type="InterPro" id="IPR051446">
    <property type="entry name" value="HTH_trans_reg/aminotransferase"/>
</dbReference>